<feature type="region of interest" description="Disordered" evidence="1">
    <location>
        <begin position="475"/>
        <end position="526"/>
    </location>
</feature>
<dbReference type="OrthoDB" id="43492at2759"/>
<feature type="chain" id="PRO_5013074557" evidence="2">
    <location>
        <begin position="20"/>
        <end position="526"/>
    </location>
</feature>
<dbReference type="Proteomes" id="UP000198406">
    <property type="component" value="Unassembled WGS sequence"/>
</dbReference>
<keyword evidence="4" id="KW-1185">Reference proteome</keyword>
<evidence type="ECO:0000256" key="1">
    <source>
        <dbReference type="SAM" id="MobiDB-lite"/>
    </source>
</evidence>
<sequence length="526" mass="54772">MLAGQIVCILAAAASFSAAFSVNRSPYRASSAVRLHASVNSLVVISPPGGVGEVSAVKAAEMGASVRWFVVSQTGTKDVVLSKETLDNIAAAGGAVELAGAEASTLLLPVDDPASALKAVSTWCGSAQSIICTFDGMADANSKVQNQEIVKVWENAIKVAAQEAQKGVSGTKLTILDAMEDEEGKNKSGGLDKLVSSLLGGAAQVPSTLGEALAGGPVAVTKLRHGQLFGTPESSPDFSPLVGGLRKNPELCEEYTMRALRVDPTLSVSGNLMMGSTTRSSRHAVGEAAALMALKKVSFKDGIDVCVSSLRGSDKPTIELWNEDFARLEKALSTGGAAKLFEAEFSSVPNVDRLADWLATKWAPAVLRTYDIATIRSGARPVYARRSADASVEIVWQQLVDYESVTIGTMMIQVTANGLTAVRGPGDASKGFGDISKKPLSGEDVLVRRLADAASQAVEKGLATKLKIEKKVAPEPVKEATAAVTSVKAAGTVEKETSSDAGPRQAGARRSAERARGSRANTDKSE</sequence>
<name>A0A1Z5K1H4_FISSO</name>
<gene>
    <name evidence="3" type="ORF">FisN_1Lh504</name>
</gene>
<feature type="compositionally biased region" description="Basic and acidic residues" evidence="1">
    <location>
        <begin position="510"/>
        <end position="526"/>
    </location>
</feature>
<keyword evidence="2" id="KW-0732">Signal</keyword>
<evidence type="ECO:0000313" key="3">
    <source>
        <dbReference type="EMBL" id="GAX20019.1"/>
    </source>
</evidence>
<dbReference type="AlphaFoldDB" id="A0A1Z5K1H4"/>
<comment type="caution">
    <text evidence="3">The sequence shown here is derived from an EMBL/GenBank/DDBJ whole genome shotgun (WGS) entry which is preliminary data.</text>
</comment>
<reference evidence="3 4" key="1">
    <citation type="journal article" date="2015" name="Plant Cell">
        <title>Oil accumulation by the oleaginous diatom Fistulifera solaris as revealed by the genome and transcriptome.</title>
        <authorList>
            <person name="Tanaka T."/>
            <person name="Maeda Y."/>
            <person name="Veluchamy A."/>
            <person name="Tanaka M."/>
            <person name="Abida H."/>
            <person name="Marechal E."/>
            <person name="Bowler C."/>
            <person name="Muto M."/>
            <person name="Sunaga Y."/>
            <person name="Tanaka M."/>
            <person name="Yoshino T."/>
            <person name="Taniguchi T."/>
            <person name="Fukuda Y."/>
            <person name="Nemoto M."/>
            <person name="Matsumoto M."/>
            <person name="Wong P.S."/>
            <person name="Aburatani S."/>
            <person name="Fujibuchi W."/>
        </authorList>
    </citation>
    <scope>NUCLEOTIDE SEQUENCE [LARGE SCALE GENOMIC DNA]</scope>
    <source>
        <strain evidence="3 4">JPCC DA0580</strain>
    </source>
</reference>
<evidence type="ECO:0000256" key="2">
    <source>
        <dbReference type="SAM" id="SignalP"/>
    </source>
</evidence>
<accession>A0A1Z5K1H4</accession>
<organism evidence="3 4">
    <name type="scientific">Fistulifera solaris</name>
    <name type="common">Oleaginous diatom</name>
    <dbReference type="NCBI Taxonomy" id="1519565"/>
    <lineage>
        <taxon>Eukaryota</taxon>
        <taxon>Sar</taxon>
        <taxon>Stramenopiles</taxon>
        <taxon>Ochrophyta</taxon>
        <taxon>Bacillariophyta</taxon>
        <taxon>Bacillariophyceae</taxon>
        <taxon>Bacillariophycidae</taxon>
        <taxon>Naviculales</taxon>
        <taxon>Naviculaceae</taxon>
        <taxon>Fistulifera</taxon>
    </lineage>
</organism>
<evidence type="ECO:0000313" key="4">
    <source>
        <dbReference type="Proteomes" id="UP000198406"/>
    </source>
</evidence>
<dbReference type="InParanoid" id="A0A1Z5K1H4"/>
<proteinExistence type="predicted"/>
<feature type="signal peptide" evidence="2">
    <location>
        <begin position="1"/>
        <end position="19"/>
    </location>
</feature>
<dbReference type="EMBL" id="BDSP01000141">
    <property type="protein sequence ID" value="GAX20019.1"/>
    <property type="molecule type" value="Genomic_DNA"/>
</dbReference>
<protein>
    <submittedName>
        <fullName evidence="3">Uncharacterized protein</fullName>
    </submittedName>
</protein>